<reference evidence="3" key="1">
    <citation type="journal article" date="2013" name="Stand. Genomic Sci.">
        <title>Genome sequence of the Litoreibacter arenae type strain (DSM 19593(T)), a member of the Roseobacter clade isolated from sea sand.</title>
        <authorList>
            <person name="Riedel T."/>
            <person name="Fiebig A."/>
            <person name="Petersen J."/>
            <person name="Gronow S."/>
            <person name="Kyrpides N.C."/>
            <person name="Goker M."/>
            <person name="Klenk H.P."/>
        </authorList>
    </citation>
    <scope>NUCLEOTIDE SEQUENCE [LARGE SCALE GENOMIC DNA]</scope>
    <source>
        <strain evidence="3">DSM 19593</strain>
    </source>
</reference>
<dbReference type="AlphaFoldDB" id="S9QIF3"/>
<dbReference type="Pfam" id="PF02423">
    <property type="entry name" value="OCD_Mu_crystall"/>
    <property type="match status" value="1"/>
</dbReference>
<organism evidence="2 3">
    <name type="scientific">Litoreibacter arenae DSM 19593</name>
    <dbReference type="NCBI Taxonomy" id="1123360"/>
    <lineage>
        <taxon>Bacteria</taxon>
        <taxon>Pseudomonadati</taxon>
        <taxon>Pseudomonadota</taxon>
        <taxon>Alphaproteobacteria</taxon>
        <taxon>Rhodobacterales</taxon>
        <taxon>Roseobacteraceae</taxon>
        <taxon>Litoreibacter</taxon>
    </lineage>
</organism>
<evidence type="ECO:0000256" key="1">
    <source>
        <dbReference type="ARBA" id="ARBA00008903"/>
    </source>
</evidence>
<dbReference type="PATRIC" id="fig|1123360.3.peg.2165"/>
<dbReference type="PIRSF" id="PIRSF001439">
    <property type="entry name" value="CryM"/>
    <property type="match status" value="1"/>
</dbReference>
<keyword evidence="2" id="KW-0456">Lyase</keyword>
<dbReference type="Gene3D" id="3.30.1780.10">
    <property type="entry name" value="ornithine cyclodeaminase, domain 1"/>
    <property type="match status" value="1"/>
</dbReference>
<dbReference type="RefSeq" id="WP_021100743.1">
    <property type="nucleotide sequence ID" value="NZ_KE557306.1"/>
</dbReference>
<dbReference type="HOGENOM" id="CLU_042088_1_2_5"/>
<name>S9QIF3_9RHOB</name>
<dbReference type="SUPFAM" id="SSF51735">
    <property type="entry name" value="NAD(P)-binding Rossmann-fold domains"/>
    <property type="match status" value="1"/>
</dbReference>
<comment type="caution">
    <text evidence="2">The sequence shown here is derived from an EMBL/GenBank/DDBJ whole genome shotgun (WGS) entry which is preliminary data.</text>
</comment>
<dbReference type="InterPro" id="IPR023401">
    <property type="entry name" value="ODC_N"/>
</dbReference>
<dbReference type="EMBL" id="AONI01000010">
    <property type="protein sequence ID" value="EPX79363.1"/>
    <property type="molecule type" value="Genomic_DNA"/>
</dbReference>
<dbReference type="STRING" id="1123360.thalar_02188"/>
<dbReference type="PANTHER" id="PTHR13812">
    <property type="entry name" value="KETIMINE REDUCTASE MU-CRYSTALLIN"/>
    <property type="match status" value="1"/>
</dbReference>
<dbReference type="GO" id="GO:0008473">
    <property type="term" value="F:ornithine cyclodeaminase activity"/>
    <property type="evidence" value="ECO:0007669"/>
    <property type="project" value="UniProtKB-EC"/>
</dbReference>
<dbReference type="InterPro" id="IPR036291">
    <property type="entry name" value="NAD(P)-bd_dom_sf"/>
</dbReference>
<sequence length="311" mass="33427">MPAGIPFIDAASLPSGFGWTDAVDAIAKGHTRAPAQITDQFLNRREDSFVNRAAWIEGFGVGVKSFTVFPDNVHHQRPSVQGAMLIFDDQTGAPLAVVDSGLVTYWKTAADSVYGASLLARPDSKTLLIVGSGIVANSLVGAYSALFPGLERILIWGRNPEKSRALEGLHAHQKAAVEAIEDLEAGVKRADIISTATMSKQPVLDGKWVAPGTHVDLIGAFKADMREANDALLTRAEIFVDSFETTLGHIGELLIPLNEGTIRRSDVRGDLYDLTQRATGRRTPDSVTVFKNGGGAHLDLMIAKALSNWRS</sequence>
<comment type="similarity">
    <text evidence="1">Belongs to the ornithine cyclodeaminase/mu-crystallin family.</text>
</comment>
<keyword evidence="3" id="KW-1185">Reference proteome</keyword>
<dbReference type="EC" id="4.3.1.12" evidence="2"/>
<evidence type="ECO:0000313" key="2">
    <source>
        <dbReference type="EMBL" id="EPX79363.1"/>
    </source>
</evidence>
<protein>
    <submittedName>
        <fullName evidence="2">Ornithine cyclodeaminase</fullName>
        <ecNumber evidence="2">4.3.1.12</ecNumber>
    </submittedName>
</protein>
<evidence type="ECO:0000313" key="3">
    <source>
        <dbReference type="Proteomes" id="UP000015351"/>
    </source>
</evidence>
<dbReference type="GO" id="GO:0005737">
    <property type="term" value="C:cytoplasm"/>
    <property type="evidence" value="ECO:0007669"/>
    <property type="project" value="TreeGrafter"/>
</dbReference>
<dbReference type="GO" id="GO:0019752">
    <property type="term" value="P:carboxylic acid metabolic process"/>
    <property type="evidence" value="ECO:0007669"/>
    <property type="project" value="UniProtKB-ARBA"/>
</dbReference>
<dbReference type="eggNOG" id="COG2423">
    <property type="taxonomic scope" value="Bacteria"/>
</dbReference>
<dbReference type="GO" id="GO:0016491">
    <property type="term" value="F:oxidoreductase activity"/>
    <property type="evidence" value="ECO:0007669"/>
    <property type="project" value="UniProtKB-ARBA"/>
</dbReference>
<dbReference type="PANTHER" id="PTHR13812:SF19">
    <property type="entry name" value="KETIMINE REDUCTASE MU-CRYSTALLIN"/>
    <property type="match status" value="1"/>
</dbReference>
<dbReference type="FunFam" id="3.40.50.720:FF:000311">
    <property type="entry name" value="Ornithine cyclodeaminase"/>
    <property type="match status" value="1"/>
</dbReference>
<accession>S9QIF3</accession>
<gene>
    <name evidence="2" type="ORF">thalar_02188</name>
</gene>
<proteinExistence type="inferred from homology"/>
<dbReference type="OrthoDB" id="9785971at2"/>
<dbReference type="Gene3D" id="3.40.50.720">
    <property type="entry name" value="NAD(P)-binding Rossmann-like Domain"/>
    <property type="match status" value="1"/>
</dbReference>
<dbReference type="Proteomes" id="UP000015351">
    <property type="component" value="Unassembled WGS sequence"/>
</dbReference>
<dbReference type="InterPro" id="IPR003462">
    <property type="entry name" value="ODC_Mu_crystall"/>
</dbReference>